<dbReference type="InterPro" id="IPR036868">
    <property type="entry name" value="TusA-like_sf"/>
</dbReference>
<dbReference type="Pfam" id="PF08984">
    <property type="entry name" value="DUF1858"/>
    <property type="match status" value="1"/>
</dbReference>
<dbReference type="SUPFAM" id="SSF140683">
    <property type="entry name" value="SP0561-like"/>
    <property type="match status" value="1"/>
</dbReference>
<protein>
    <submittedName>
        <fullName evidence="3">DUF2249 domain-containing protein</fullName>
    </submittedName>
</protein>
<organism evidence="3 4">
    <name type="scientific">Adhaeribacter terreus</name>
    <dbReference type="NCBI Taxonomy" id="529703"/>
    <lineage>
        <taxon>Bacteria</taxon>
        <taxon>Pseudomonadati</taxon>
        <taxon>Bacteroidota</taxon>
        <taxon>Cytophagia</taxon>
        <taxon>Cytophagales</taxon>
        <taxon>Hymenobacteraceae</taxon>
        <taxon>Adhaeribacter</taxon>
    </lineage>
</organism>
<feature type="domain" description="DUF1858" evidence="1">
    <location>
        <begin position="3"/>
        <end position="62"/>
    </location>
</feature>
<dbReference type="SUPFAM" id="SSF64307">
    <property type="entry name" value="SirA-like"/>
    <property type="match status" value="1"/>
</dbReference>
<dbReference type="InterPro" id="IPR015077">
    <property type="entry name" value="DUF1858"/>
</dbReference>
<dbReference type="RefSeq" id="WP_378016149.1">
    <property type="nucleotide sequence ID" value="NZ_JBHSKT010000002.1"/>
</dbReference>
<evidence type="ECO:0000313" key="4">
    <source>
        <dbReference type="Proteomes" id="UP001596161"/>
    </source>
</evidence>
<dbReference type="Gene3D" id="1.10.3910.10">
    <property type="entry name" value="SP0561-like"/>
    <property type="match status" value="1"/>
</dbReference>
<sequence>MKISAKTKISSLIKENPKAIDAIASINPHFEKLRNPILRKILASRVTIADAARIGNADVADFFNKLQPLGFEPENDSVSAVKSVEIPAAESKNKPADLPEKVVKLDVREDLATGNDPFNLIMDALDKLEANQALLIINTFEPTPLFSIVAKRGFSNYVKNLGPDLVHTYLYKTIGKTAEKVAEKSVAESQKIGLSFPEALEKFEGRLQEVDVRDLEMPLPMMTILESLPKLQENEALFVHHRRVPQYLLPQLAERGFAWSVNEAAPNEVKLLIYKN</sequence>
<dbReference type="InterPro" id="IPR038062">
    <property type="entry name" value="ScdA-like_N_sf"/>
</dbReference>
<comment type="caution">
    <text evidence="3">The sequence shown here is derived from an EMBL/GenBank/DDBJ whole genome shotgun (WGS) entry which is preliminary data.</text>
</comment>
<dbReference type="Proteomes" id="UP001596161">
    <property type="component" value="Unassembled WGS sequence"/>
</dbReference>
<reference evidence="4" key="1">
    <citation type="journal article" date="2019" name="Int. J. Syst. Evol. Microbiol.">
        <title>The Global Catalogue of Microorganisms (GCM) 10K type strain sequencing project: providing services to taxonomists for standard genome sequencing and annotation.</title>
        <authorList>
            <consortium name="The Broad Institute Genomics Platform"/>
            <consortium name="The Broad Institute Genome Sequencing Center for Infectious Disease"/>
            <person name="Wu L."/>
            <person name="Ma J."/>
        </authorList>
    </citation>
    <scope>NUCLEOTIDE SEQUENCE [LARGE SCALE GENOMIC DNA]</scope>
    <source>
        <strain evidence="4">KACC 12602</strain>
    </source>
</reference>
<gene>
    <name evidence="3" type="ORF">ACFPIB_04045</name>
</gene>
<keyword evidence="4" id="KW-1185">Reference proteome</keyword>
<name>A0ABW0E677_9BACT</name>
<dbReference type="EMBL" id="JBHSKT010000002">
    <property type="protein sequence ID" value="MFC5269769.1"/>
    <property type="molecule type" value="Genomic_DNA"/>
</dbReference>
<feature type="domain" description="DUF2249" evidence="2">
    <location>
        <begin position="209"/>
        <end position="275"/>
    </location>
</feature>
<proteinExistence type="predicted"/>
<evidence type="ECO:0000313" key="3">
    <source>
        <dbReference type="EMBL" id="MFC5269769.1"/>
    </source>
</evidence>
<accession>A0ABW0E677</accession>
<evidence type="ECO:0000259" key="2">
    <source>
        <dbReference type="Pfam" id="PF10006"/>
    </source>
</evidence>
<dbReference type="Pfam" id="PF10006">
    <property type="entry name" value="DUF2249"/>
    <property type="match status" value="2"/>
</dbReference>
<feature type="domain" description="DUF2249" evidence="2">
    <location>
        <begin position="105"/>
        <end position="166"/>
    </location>
</feature>
<evidence type="ECO:0000259" key="1">
    <source>
        <dbReference type="Pfam" id="PF08984"/>
    </source>
</evidence>
<dbReference type="InterPro" id="IPR018720">
    <property type="entry name" value="DUF2249"/>
</dbReference>